<evidence type="ECO:0000259" key="7">
    <source>
        <dbReference type="PROSITE" id="PS50125"/>
    </source>
</evidence>
<dbReference type="Pfam" id="PF00211">
    <property type="entry name" value="Guanylate_cyc"/>
    <property type="match status" value="1"/>
</dbReference>
<dbReference type="PROSITE" id="PS50125">
    <property type="entry name" value="GUANYLATE_CYCLASE_2"/>
    <property type="match status" value="1"/>
</dbReference>
<dbReference type="InterPro" id="IPR029151">
    <property type="entry name" value="Sensor-like_sf"/>
</dbReference>
<gene>
    <name evidence="8" type="ORF">AZOBR_p310312</name>
</gene>
<dbReference type="RefSeq" id="WP_014199090.1">
    <property type="nucleotide sequence ID" value="NC_016595.1"/>
</dbReference>
<protein>
    <recommendedName>
        <fullName evidence="7">Guanylate cyclase domain-containing protein</fullName>
    </recommendedName>
</protein>
<dbReference type="Proteomes" id="UP000007319">
    <property type="component" value="Plasmid AZOBR_p3"/>
</dbReference>
<dbReference type="AlphaFoldDB" id="A0A9P1JZ55"/>
<accession>A0A9P1JZ55</accession>
<keyword evidence="5 6" id="KW-0472">Membrane</keyword>
<keyword evidence="3 6" id="KW-0812">Transmembrane</keyword>
<dbReference type="GO" id="GO:0004016">
    <property type="term" value="F:adenylate cyclase activity"/>
    <property type="evidence" value="ECO:0007669"/>
    <property type="project" value="UniProtKB-ARBA"/>
</dbReference>
<dbReference type="Gene3D" id="3.30.450.40">
    <property type="match status" value="1"/>
</dbReference>
<evidence type="ECO:0000256" key="4">
    <source>
        <dbReference type="ARBA" id="ARBA00022989"/>
    </source>
</evidence>
<proteinExistence type="predicted"/>
<sequence>MARWDIVDVDADPAEVRRRRRRRFFRLGVPILGVLTMAAALVGTALYSYAMNRRDALLLTQNLIEALDHRLASQVSTYLEVAADAVGILSSVDGGPEAPASETLALAVMRTRPHLTALYVGAEDGRFMMVQRSATGALDTKRITVGPKGRTVAWTRRDADGRVLAVEEDPGDLFDPASRPWFRAALAENRFVWSDIYVFFTRQSPGITVSRSISGGSGVVAAADLDLTDIGGVLSGLKVGASGRAVLVDGSGRLVAVPDVGSMLRPDGETLRPARIEELGDPLIQEAFNRIRIAGETRGVMEIDGDRYVVSARVLRETLGRNWWLLLVAAESDFVGFVAANNRTTLLLSGAVVLLAVLMAGFLAWQAYAADRAAHAMRRRQRELERQGAALAELGRLETIADPGDATALRRATEIAADATVADGVSLWRIDGEKLICADGFDRESGGHVAAAVIPLDRSPLLSKNLLAGEIVTATDAASDPHTSGLVPYLDATGRRSLLAVPVRAGGRTLGCLWIEDGAGDAGAGEGFARILGMLLSPRLVASRDHTLAAAEQPMTLAVEAGGLPFAPSTLRSASIASERNRLQLREIVRRGLQGDQVQAMRFPQVTVLVLRMADDIALATGDAVETVAIGQIVAACQKAAERHGIRYLKILTDQIVAAEGFDGNPSAAAARLATLALETDAECAGLFTRLGRPPGYAMGLDSGPVMGSAIGFGQVAFNLWGEAVRVAGAMAVAAPGGAIQTTEATYALLRDGFAFRARGAFYLERLGEMTTFYLRGRL</sequence>
<name>A0A9P1JZ55_9PROT</name>
<dbReference type="SUPFAM" id="SSF103190">
    <property type="entry name" value="Sensory domain-like"/>
    <property type="match status" value="1"/>
</dbReference>
<keyword evidence="9" id="KW-1185">Reference proteome</keyword>
<dbReference type="SUPFAM" id="SSF55073">
    <property type="entry name" value="Nucleotide cyclase"/>
    <property type="match status" value="1"/>
</dbReference>
<evidence type="ECO:0000313" key="8">
    <source>
        <dbReference type="EMBL" id="CCD02570.1"/>
    </source>
</evidence>
<dbReference type="InterPro" id="IPR001054">
    <property type="entry name" value="A/G_cyclase"/>
</dbReference>
<keyword evidence="4 6" id="KW-1133">Transmembrane helix</keyword>
<dbReference type="EMBL" id="HE577330">
    <property type="protein sequence ID" value="CCD02570.1"/>
    <property type="molecule type" value="Genomic_DNA"/>
</dbReference>
<dbReference type="InterPro" id="IPR003018">
    <property type="entry name" value="GAF"/>
</dbReference>
<evidence type="ECO:0000313" key="9">
    <source>
        <dbReference type="Proteomes" id="UP000007319"/>
    </source>
</evidence>
<evidence type="ECO:0000256" key="6">
    <source>
        <dbReference type="SAM" id="Phobius"/>
    </source>
</evidence>
<dbReference type="SMART" id="SM00044">
    <property type="entry name" value="CYCc"/>
    <property type="match status" value="1"/>
</dbReference>
<evidence type="ECO:0000256" key="5">
    <source>
        <dbReference type="ARBA" id="ARBA00023136"/>
    </source>
</evidence>
<keyword evidence="8" id="KW-0614">Plasmid</keyword>
<comment type="subcellular location">
    <subcellularLocation>
        <location evidence="1">Cell membrane</location>
        <topology evidence="1">Multi-pass membrane protein</topology>
    </subcellularLocation>
</comment>
<organism evidence="8 9">
    <name type="scientific">Azospirillum baldaniorum</name>
    <dbReference type="NCBI Taxonomy" id="1064539"/>
    <lineage>
        <taxon>Bacteria</taxon>
        <taxon>Pseudomonadati</taxon>
        <taxon>Pseudomonadota</taxon>
        <taxon>Alphaproteobacteria</taxon>
        <taxon>Rhodospirillales</taxon>
        <taxon>Azospirillaceae</taxon>
        <taxon>Azospirillum</taxon>
    </lineage>
</organism>
<feature type="domain" description="Guanylate cyclase" evidence="7">
    <location>
        <begin position="600"/>
        <end position="732"/>
    </location>
</feature>
<dbReference type="Gene3D" id="3.30.450.20">
    <property type="entry name" value="PAS domain"/>
    <property type="match status" value="2"/>
</dbReference>
<dbReference type="GO" id="GO:0005886">
    <property type="term" value="C:plasma membrane"/>
    <property type="evidence" value="ECO:0007669"/>
    <property type="project" value="UniProtKB-SubCell"/>
</dbReference>
<dbReference type="Gene3D" id="3.30.70.1230">
    <property type="entry name" value="Nucleotide cyclase"/>
    <property type="match status" value="1"/>
</dbReference>
<evidence type="ECO:0000256" key="1">
    <source>
        <dbReference type="ARBA" id="ARBA00004651"/>
    </source>
</evidence>
<keyword evidence="2" id="KW-1003">Cell membrane</keyword>
<geneLocation type="plasmid" evidence="8 9">
    <name>AZOBR_p3</name>
</geneLocation>
<dbReference type="CDD" id="cd18774">
    <property type="entry name" value="PDC2_HK_sensor"/>
    <property type="match status" value="1"/>
</dbReference>
<dbReference type="GO" id="GO:0009190">
    <property type="term" value="P:cyclic nucleotide biosynthetic process"/>
    <property type="evidence" value="ECO:0007669"/>
    <property type="project" value="InterPro"/>
</dbReference>
<dbReference type="InterPro" id="IPR029016">
    <property type="entry name" value="GAF-like_dom_sf"/>
</dbReference>
<evidence type="ECO:0000256" key="2">
    <source>
        <dbReference type="ARBA" id="ARBA00022475"/>
    </source>
</evidence>
<dbReference type="InterPro" id="IPR033479">
    <property type="entry name" value="dCache_1"/>
</dbReference>
<dbReference type="KEGG" id="abs:AZOBR_p310312"/>
<evidence type="ECO:0000256" key="3">
    <source>
        <dbReference type="ARBA" id="ARBA00022692"/>
    </source>
</evidence>
<dbReference type="Pfam" id="PF01590">
    <property type="entry name" value="GAF"/>
    <property type="match status" value="1"/>
</dbReference>
<feature type="transmembrane region" description="Helical" evidence="6">
    <location>
        <begin position="346"/>
        <end position="370"/>
    </location>
</feature>
<dbReference type="Pfam" id="PF02743">
    <property type="entry name" value="dCache_1"/>
    <property type="match status" value="1"/>
</dbReference>
<dbReference type="GO" id="GO:0035556">
    <property type="term" value="P:intracellular signal transduction"/>
    <property type="evidence" value="ECO:0007669"/>
    <property type="project" value="InterPro"/>
</dbReference>
<reference evidence="8 9" key="1">
    <citation type="journal article" date="2011" name="PLoS Genet.">
        <title>Azospirillum genomes reveal transition of bacteria from aquatic to terrestrial environments.</title>
        <authorList>
            <person name="Wisniewski-Dye F."/>
            <person name="Borziak K."/>
            <person name="Khalsa-Moyers G."/>
            <person name="Alexandre G."/>
            <person name="Sukharnikov L.O."/>
            <person name="Wuichet K."/>
            <person name="Hurst G.B."/>
            <person name="McDonald W.H."/>
            <person name="Robertson J.S."/>
            <person name="Barbe V."/>
            <person name="Calteau A."/>
            <person name="Rouy Z."/>
            <person name="Mangenot S."/>
            <person name="Prigent-Combaret C."/>
            <person name="Normand P."/>
            <person name="Boyer M."/>
            <person name="Siguier P."/>
            <person name="Dessaux Y."/>
            <person name="Elmerich C."/>
            <person name="Condemine G."/>
            <person name="Krishnen G."/>
            <person name="Kennedy I."/>
            <person name="Paterson A.H."/>
            <person name="Gonzalez V."/>
            <person name="Mavingui P."/>
            <person name="Zhulin I.B."/>
        </authorList>
    </citation>
    <scope>NUCLEOTIDE SEQUENCE [LARGE SCALE GENOMIC DNA]</scope>
    <source>
        <strain evidence="8 9">Sp245</strain>
    </source>
</reference>
<feature type="transmembrane region" description="Helical" evidence="6">
    <location>
        <begin position="27"/>
        <end position="50"/>
    </location>
</feature>
<dbReference type="SUPFAM" id="SSF55781">
    <property type="entry name" value="GAF domain-like"/>
    <property type="match status" value="1"/>
</dbReference>
<dbReference type="InterPro" id="IPR029787">
    <property type="entry name" value="Nucleotide_cyclase"/>
</dbReference>